<keyword evidence="3" id="KW-1185">Reference proteome</keyword>
<feature type="region of interest" description="Disordered" evidence="1">
    <location>
        <begin position="123"/>
        <end position="199"/>
    </location>
</feature>
<feature type="compositionally biased region" description="Basic and acidic residues" evidence="1">
    <location>
        <begin position="1"/>
        <end position="14"/>
    </location>
</feature>
<proteinExistence type="predicted"/>
<name>A0A834INK9_RHYFE</name>
<evidence type="ECO:0000313" key="2">
    <source>
        <dbReference type="EMBL" id="KAF7281958.1"/>
    </source>
</evidence>
<dbReference type="EMBL" id="JAACXV010000209">
    <property type="protein sequence ID" value="KAF7281958.1"/>
    <property type="molecule type" value="Genomic_DNA"/>
</dbReference>
<feature type="region of interest" description="Disordered" evidence="1">
    <location>
        <begin position="1"/>
        <end position="108"/>
    </location>
</feature>
<comment type="caution">
    <text evidence="2">The sequence shown here is derived from an EMBL/GenBank/DDBJ whole genome shotgun (WGS) entry which is preliminary data.</text>
</comment>
<dbReference type="AlphaFoldDB" id="A0A834INK9"/>
<evidence type="ECO:0000256" key="1">
    <source>
        <dbReference type="SAM" id="MobiDB-lite"/>
    </source>
</evidence>
<gene>
    <name evidence="2" type="ORF">GWI33_003921</name>
</gene>
<dbReference type="Proteomes" id="UP000625711">
    <property type="component" value="Unassembled WGS sequence"/>
</dbReference>
<feature type="compositionally biased region" description="Polar residues" evidence="1">
    <location>
        <begin position="167"/>
        <end position="191"/>
    </location>
</feature>
<feature type="compositionally biased region" description="Basic and acidic residues" evidence="1">
    <location>
        <begin position="22"/>
        <end position="41"/>
    </location>
</feature>
<protein>
    <submittedName>
        <fullName evidence="2">Uncharacterized protein</fullName>
    </submittedName>
</protein>
<feature type="non-terminal residue" evidence="2">
    <location>
        <position position="1"/>
    </location>
</feature>
<reference evidence="2" key="1">
    <citation type="submission" date="2020-08" db="EMBL/GenBank/DDBJ databases">
        <title>Genome sequencing and assembly of the red palm weevil Rhynchophorus ferrugineus.</title>
        <authorList>
            <person name="Dias G.B."/>
            <person name="Bergman C.M."/>
            <person name="Manee M."/>
        </authorList>
    </citation>
    <scope>NUCLEOTIDE SEQUENCE</scope>
    <source>
        <strain evidence="2">AA-2017</strain>
        <tissue evidence="2">Whole larva</tissue>
    </source>
</reference>
<sequence length="199" mass="22260">SEKRNSRRRNEIRRWAPNAQYPKEKEAHTNESPREENKVNRADCIMTPAIHQEKTNPLLRPWLTPTPSTSEAAKPANFKTLKPPVPKPSAETTESTVNIPAYHANEPPREVTKVNRALTATDDFTINPPRKNQLLSKLWLNPTPSTSEEAKSANSKTPKKLVPKTSAEATESTEIIRQTPITKSNATTSTQPPSPRQSK</sequence>
<evidence type="ECO:0000313" key="3">
    <source>
        <dbReference type="Proteomes" id="UP000625711"/>
    </source>
</evidence>
<organism evidence="2 3">
    <name type="scientific">Rhynchophorus ferrugineus</name>
    <name type="common">Red palm weevil</name>
    <name type="synonym">Curculio ferrugineus</name>
    <dbReference type="NCBI Taxonomy" id="354439"/>
    <lineage>
        <taxon>Eukaryota</taxon>
        <taxon>Metazoa</taxon>
        <taxon>Ecdysozoa</taxon>
        <taxon>Arthropoda</taxon>
        <taxon>Hexapoda</taxon>
        <taxon>Insecta</taxon>
        <taxon>Pterygota</taxon>
        <taxon>Neoptera</taxon>
        <taxon>Endopterygota</taxon>
        <taxon>Coleoptera</taxon>
        <taxon>Polyphaga</taxon>
        <taxon>Cucujiformia</taxon>
        <taxon>Curculionidae</taxon>
        <taxon>Dryophthorinae</taxon>
        <taxon>Rhynchophorus</taxon>
    </lineage>
</organism>
<feature type="compositionally biased region" description="Polar residues" evidence="1">
    <location>
        <begin position="142"/>
        <end position="156"/>
    </location>
</feature>
<accession>A0A834INK9</accession>